<organism evidence="1 2">
    <name type="scientific">Fusarium phyllophilum</name>
    <dbReference type="NCBI Taxonomy" id="47803"/>
    <lineage>
        <taxon>Eukaryota</taxon>
        <taxon>Fungi</taxon>
        <taxon>Dikarya</taxon>
        <taxon>Ascomycota</taxon>
        <taxon>Pezizomycotina</taxon>
        <taxon>Sordariomycetes</taxon>
        <taxon>Hypocreomycetidae</taxon>
        <taxon>Hypocreales</taxon>
        <taxon>Nectriaceae</taxon>
        <taxon>Fusarium</taxon>
        <taxon>Fusarium fujikuroi species complex</taxon>
    </lineage>
</organism>
<comment type="caution">
    <text evidence="1">The sequence shown here is derived from an EMBL/GenBank/DDBJ whole genome shotgun (WGS) entry which is preliminary data.</text>
</comment>
<dbReference type="Proteomes" id="UP000582016">
    <property type="component" value="Unassembled WGS sequence"/>
</dbReference>
<dbReference type="EMBL" id="JAAOAQ010000148">
    <property type="protein sequence ID" value="KAF5564524.1"/>
    <property type="molecule type" value="Genomic_DNA"/>
</dbReference>
<protein>
    <submittedName>
        <fullName evidence="1">Uncharacterized protein</fullName>
    </submittedName>
</protein>
<evidence type="ECO:0000313" key="1">
    <source>
        <dbReference type="EMBL" id="KAF5564524.1"/>
    </source>
</evidence>
<accession>A0A8H5JYY0</accession>
<keyword evidence="2" id="KW-1185">Reference proteome</keyword>
<evidence type="ECO:0000313" key="2">
    <source>
        <dbReference type="Proteomes" id="UP000582016"/>
    </source>
</evidence>
<sequence length="136" mass="15212">MAVNFLALDFKFVLGTSDLGSTAAEGLFVGSDSSKFRVQLSRRSQFEVDPTVTTWVGIQTAIVGDVSYLLRLNVDCARENLDDDDNSVRGTTCRSNRPFQNIIFFQESRQLCTDISAILRSYRLSTNIVCPARYIN</sequence>
<name>A0A8H5JYY0_9HYPO</name>
<gene>
    <name evidence="1" type="ORF">FPHYL_4709</name>
</gene>
<reference evidence="1 2" key="1">
    <citation type="submission" date="2020-05" db="EMBL/GenBank/DDBJ databases">
        <title>Identification and distribution of gene clusters putatively required for synthesis of sphingolipid metabolism inhibitors in phylogenetically diverse species of the filamentous fungus Fusarium.</title>
        <authorList>
            <person name="Kim H.-S."/>
            <person name="Busman M."/>
            <person name="Brown D.W."/>
            <person name="Divon H."/>
            <person name="Uhlig S."/>
            <person name="Proctor R.H."/>
        </authorList>
    </citation>
    <scope>NUCLEOTIDE SEQUENCE [LARGE SCALE GENOMIC DNA]</scope>
    <source>
        <strain evidence="1 2">NRRL 13617</strain>
    </source>
</reference>
<dbReference type="OrthoDB" id="10389715at2759"/>
<proteinExistence type="predicted"/>
<dbReference type="AlphaFoldDB" id="A0A8H5JYY0"/>